<keyword evidence="1" id="KW-0762">Sugar transport</keyword>
<sequence>MAPFLDKFFQSVYRKEELDHSTNQYCKFNSQMLTMFTSSLYLAALFASFFASMKTKKRGCKFSMLMGDCVFCCGALLNVFAVHLAMLIIGRILLGVGVGFATQGNLGWHISFVPAVLMILSSLWVSETPNSLIERGHFDRAKKQLQHIRGVAHVQAEFNDLVDAGAASKKVEHPWRNLLMSNYRPQLCLALLIPMFQQLTGINVVMFYAPVLFKTVGF</sequence>
<keyword evidence="1" id="KW-0813">Transport</keyword>
<name>A0ACC0IGY1_9ERIC</name>
<dbReference type="Proteomes" id="UP001060215">
    <property type="component" value="Chromosome 3"/>
</dbReference>
<keyword evidence="2" id="KW-1185">Reference proteome</keyword>
<comment type="caution">
    <text evidence="1">The sequence shown here is derived from an EMBL/GenBank/DDBJ whole genome shotgun (WGS) entry which is preliminary data.</text>
</comment>
<evidence type="ECO:0000313" key="1">
    <source>
        <dbReference type="EMBL" id="KAI8024888.1"/>
    </source>
</evidence>
<proteinExistence type="predicted"/>
<organism evidence="1 2">
    <name type="scientific">Camellia lanceoleosa</name>
    <dbReference type="NCBI Taxonomy" id="1840588"/>
    <lineage>
        <taxon>Eukaryota</taxon>
        <taxon>Viridiplantae</taxon>
        <taxon>Streptophyta</taxon>
        <taxon>Embryophyta</taxon>
        <taxon>Tracheophyta</taxon>
        <taxon>Spermatophyta</taxon>
        <taxon>Magnoliopsida</taxon>
        <taxon>eudicotyledons</taxon>
        <taxon>Gunneridae</taxon>
        <taxon>Pentapetalae</taxon>
        <taxon>asterids</taxon>
        <taxon>Ericales</taxon>
        <taxon>Theaceae</taxon>
        <taxon>Camellia</taxon>
    </lineage>
</organism>
<protein>
    <submittedName>
        <fullName evidence="1">Sugar transport protein 1</fullName>
    </submittedName>
</protein>
<gene>
    <name evidence="1" type="ORF">LOK49_LG02G01935</name>
</gene>
<reference evidence="1 2" key="1">
    <citation type="journal article" date="2022" name="Plant J.">
        <title>Chromosome-level genome of Camellia lanceoleosa provides a valuable resource for understanding genome evolution and self-incompatibility.</title>
        <authorList>
            <person name="Gong W."/>
            <person name="Xiao S."/>
            <person name="Wang L."/>
            <person name="Liao Z."/>
            <person name="Chang Y."/>
            <person name="Mo W."/>
            <person name="Hu G."/>
            <person name="Li W."/>
            <person name="Zhao G."/>
            <person name="Zhu H."/>
            <person name="Hu X."/>
            <person name="Ji K."/>
            <person name="Xiang X."/>
            <person name="Song Q."/>
            <person name="Yuan D."/>
            <person name="Jin S."/>
            <person name="Zhang L."/>
        </authorList>
    </citation>
    <scope>NUCLEOTIDE SEQUENCE [LARGE SCALE GENOMIC DNA]</scope>
    <source>
        <strain evidence="1">SQ_2022a</strain>
    </source>
</reference>
<evidence type="ECO:0000313" key="2">
    <source>
        <dbReference type="Proteomes" id="UP001060215"/>
    </source>
</evidence>
<dbReference type="EMBL" id="CM045760">
    <property type="protein sequence ID" value="KAI8024888.1"/>
    <property type="molecule type" value="Genomic_DNA"/>
</dbReference>
<accession>A0ACC0IGY1</accession>